<sequence>MEMENDVTRNSAPFGPAEMEQVSKIAGFRVERSKAYVWALRDCKFLVYDNTDETPDFSGKGKEKALDHSQHHHEENSSGGRGDMCEICSSCPEFPHDKKARKFRLYKPRDAFPYLKFGLNENCHHFVAVSYCWPVPEIDDEGQIIQEERHYQVRDLDGKIRANRALDDVIDRAVDVANSFGLRMIWIDQECLPQPTEGSPQRDWDEQQIGVQAMDILYNRAMVTAAFHSLELTSQAQVDAIRVAIDHDDGQGRVHSFTHVLDFLDDVSRDRYYERAWVVQESLSAGNRLHLVFRRAPGINYPSSFRVGRRGFRAPSHSLDEGVREMKSEVLCMGVQQFRNIVEEARTVVERSSFQESQTAAIRYNDTMSPDAAIVQKVRSLHPAVIQGNSLPSQISLFYDCGMARRDRIDAAGALTLLRTRGCRDVKDRIAIMANMCGYETRLDTNAVEKHCKSLRVALLTLSILNADFSLLVPEVYAPWGDVTYVPQVEGYRESPKWLAPFDTRTSEADYTKIQRIVGTRFKPYTKPSAVFDFPAYLWVVEDLIDLTPVQEQWAEEWARLKCISMVFNGPATGESSDSYLSRRQQITAHFSRSYVRVRANLEIMKAGYLPPDSDIWNGMDSTGVEVIPSLLAERVENEPLKQHSIGRIFFGILRCLWDQADSDPNALGVANSIWQSMRVDSLDGENKHPDLPDEVSEALFSHPDVVAHPFDTLQFDRSPDGQYHQVWLFDRIMSLGFLWVGHYQRSTNPSTLTPERPDSESEDDAEGANAVEDPPSSSGDKLLLPIREKPKKEPKPKKEKKTMDSSVQGRQLRRQLLAMMLENTLLSPILSGEDKEGIPDINISSMSSFAIIAGERVFEFAEEQKRVQTLRSVFDVDGPCTIATLYNSDWEVLPHRDLRSMTVCWVVETGGGDDGPPELKAIEEGDIAEPIKDDELLERLRKHYDEEDRRYKVTSKVKGMWQMMDFPSQSYTFG</sequence>
<dbReference type="Proteomes" id="UP000836387">
    <property type="component" value="Unassembled WGS sequence"/>
</dbReference>
<dbReference type="EMBL" id="CADEHS020000495">
    <property type="protein sequence ID" value="CAG9952602.1"/>
    <property type="molecule type" value="Genomic_DNA"/>
</dbReference>
<reference evidence="1" key="2">
    <citation type="submission" date="2021-10" db="EMBL/GenBank/DDBJ databases">
        <authorList>
            <person name="Piombo E."/>
        </authorList>
    </citation>
    <scope>NUCLEOTIDE SEQUENCE</scope>
</reference>
<proteinExistence type="predicted"/>
<reference evidence="1" key="1">
    <citation type="submission" date="2020-04" db="EMBL/GenBank/DDBJ databases">
        <authorList>
            <person name="Broberg M."/>
        </authorList>
    </citation>
    <scope>NUCLEOTIDE SEQUENCE</scope>
</reference>
<keyword evidence="2" id="KW-1185">Reference proteome</keyword>
<gene>
    <name evidence="1" type="ORF">CRV2_00017088</name>
</gene>
<accession>A0ACA9UHR2</accession>
<name>A0ACA9UHR2_BIOOC</name>
<comment type="caution">
    <text evidence="1">The sequence shown here is derived from an EMBL/GenBank/DDBJ whole genome shotgun (WGS) entry which is preliminary data.</text>
</comment>
<organism evidence="1 2">
    <name type="scientific">Clonostachys rosea f. rosea IK726</name>
    <dbReference type="NCBI Taxonomy" id="1349383"/>
    <lineage>
        <taxon>Eukaryota</taxon>
        <taxon>Fungi</taxon>
        <taxon>Dikarya</taxon>
        <taxon>Ascomycota</taxon>
        <taxon>Pezizomycotina</taxon>
        <taxon>Sordariomycetes</taxon>
        <taxon>Hypocreomycetidae</taxon>
        <taxon>Hypocreales</taxon>
        <taxon>Bionectriaceae</taxon>
        <taxon>Clonostachys</taxon>
    </lineage>
</organism>
<evidence type="ECO:0000313" key="2">
    <source>
        <dbReference type="Proteomes" id="UP000836387"/>
    </source>
</evidence>
<evidence type="ECO:0000313" key="1">
    <source>
        <dbReference type="EMBL" id="CAG9952602.1"/>
    </source>
</evidence>
<protein>
    <submittedName>
        <fullName evidence="1">Uncharacterized protein</fullName>
    </submittedName>
</protein>